<feature type="region of interest" description="Disordered" evidence="17">
    <location>
        <begin position="1020"/>
        <end position="1081"/>
    </location>
</feature>
<comment type="cofactor">
    <cofactor evidence="1">
        <name>Mn(2+)</name>
        <dbReference type="ChEBI" id="CHEBI:29035"/>
    </cofactor>
</comment>
<dbReference type="Pfam" id="PF02516">
    <property type="entry name" value="STT3"/>
    <property type="match status" value="1"/>
</dbReference>
<dbReference type="GO" id="GO:0004576">
    <property type="term" value="F:oligosaccharyl transferase activity"/>
    <property type="evidence" value="ECO:0007669"/>
    <property type="project" value="InterPro"/>
</dbReference>
<comment type="catalytic activity">
    <reaction evidence="16">
        <text>an archaeal dolichyl phosphooligosaccharide + [protein]-L-asparagine = an archaeal dolichyl phosphate + a glycoprotein with the oligosaccharide chain attached by N-beta-D-glycosyl linkage to a protein L-asparagine.</text>
        <dbReference type="EC" id="2.4.99.21"/>
    </reaction>
</comment>
<evidence type="ECO:0000256" key="6">
    <source>
        <dbReference type="ARBA" id="ARBA00012602"/>
    </source>
</evidence>
<evidence type="ECO:0000256" key="12">
    <source>
        <dbReference type="ARBA" id="ARBA00022989"/>
    </source>
</evidence>
<dbReference type="HOGENOM" id="CLU_008803_0_0_2"/>
<keyword evidence="7" id="KW-0328">Glycosyltransferase</keyword>
<dbReference type="eggNOG" id="arCOG02043">
    <property type="taxonomic scope" value="Archaea"/>
</dbReference>
<feature type="transmembrane region" description="Helical" evidence="18">
    <location>
        <begin position="489"/>
        <end position="505"/>
    </location>
</feature>
<dbReference type="STRING" id="469382.Hbor_17000"/>
<dbReference type="KEGG" id="hbo:Hbor_17000"/>
<keyword evidence="9 18" id="KW-0812">Transmembrane</keyword>
<feature type="transmembrane region" description="Helical" evidence="18">
    <location>
        <begin position="433"/>
        <end position="453"/>
    </location>
</feature>
<feature type="transmembrane region" description="Helical" evidence="18">
    <location>
        <begin position="300"/>
        <end position="320"/>
    </location>
</feature>
<evidence type="ECO:0000256" key="7">
    <source>
        <dbReference type="ARBA" id="ARBA00022676"/>
    </source>
</evidence>
<evidence type="ECO:0000256" key="17">
    <source>
        <dbReference type="SAM" id="MobiDB-lite"/>
    </source>
</evidence>
<dbReference type="PANTHER" id="PTHR13872">
    <property type="entry name" value="DOLICHYL-DIPHOSPHOOLIGOSACCHARIDE--PROTEIN GLYCOSYLTRANSFERASE SUBUNIT"/>
    <property type="match status" value="1"/>
</dbReference>
<dbReference type="Gene3D" id="2.60.40.3390">
    <property type="match status" value="1"/>
</dbReference>
<evidence type="ECO:0000256" key="2">
    <source>
        <dbReference type="ARBA" id="ARBA00001946"/>
    </source>
</evidence>
<dbReference type="NCBIfam" id="TIGR04154">
    <property type="entry name" value="archaeo_STT3"/>
    <property type="match status" value="1"/>
</dbReference>
<dbReference type="GO" id="GO:0005886">
    <property type="term" value="C:plasma membrane"/>
    <property type="evidence" value="ECO:0007669"/>
    <property type="project" value="UniProtKB-SubCell"/>
</dbReference>
<keyword evidence="14" id="KW-0464">Manganese</keyword>
<sequence>MSVDNERREDHETTSVLERFEDWYHIPALLVVMVLMLTIRLQSYSKFIRNGEVFFDGNDAWYHLREVSYTVRHWPSTIPFDPWTHFPYGTSVGQFGTLYDQIVATAALVIGLGSPSQELIAKTLLVTPAVFGALTAIPAYIIGKRLAGRGPGVFAAILLGLMPGLFLQRTLVGVSDHNGVEPFFQAISVAALLIAFAVAEKEMPIWEIVAERDFDAIRSSTKWAVIAGVATALYMWVWPPGVLIVGVLGAFVLVKMASDVANGKSPEPTAFVAAVSMGVTAVLMVIQIEEFGFSATSFSLVQPLLALIVAGGAVFLAWFARQFESRDVSPSFYPAAVFGIVLISLGIVYFVLPGMWRLLSNNFLRILGFSAGATTRTIGEAQPYLSPDTLSRLQLTPVNRIVADYGFTLFTGIAGATWMLAKPLVQRGNTRDYGYVFGGLAIIGLIFLVPAFPNGIGSLLGISGQLVGLALVSAIIVGAALLAKQDPEHLFVIVWAVFMTSAAFTQLRFHYYLAVIVVVVNAYLLSEVLSFLDVRATMSTVTDLELYQVVSIAMVVLLIAAPVLLVPLNVRNTETAALDKSNTAWETSQGHSPSEVLKWESSFEWTKENTPKEGTFGGANNEMAYYGSYEKTDDFQYADGSYGILSWWDYGHWITVQGERIPNANPFQEGATDSANFLLAPNETQAQDVIASQSTEGNNTRYVMVDWKMATPGSKFSAPSVFYDAEDNFSSAEFYEQRVYRLNDGRPTGNFLVRDQRFYDSMMTRLYYYHGSAKDPSAIVVDWEPRTVQTSQGPVSVAGNPAGNATLVRSFDGNMSAAKEFVEEDGTSQIGGIGTFPEERVPALEHYRLVKVSNSSATSSNDYLQLVYGDARAAQVRPQAMLPRSSAAWVKSFERVPGATVQGSGAPANSTVTASVEMEIPTENSTFEYTQQAQTNEDGEFTMTLPYSTTGYSEYGPDNGYTNVSVRATGPYTISSGASLNESGYIVGYQSNLSVSEGQVNGDKAGDISVELQRTAQKLELTTGQSSDSSDSSDSSGSSDSSESTDSSSSSDSSDSSDSTDSTTSSSIVVPESAFAAKPAV</sequence>
<keyword evidence="13 18" id="KW-0472">Membrane</keyword>
<feature type="transmembrane region" description="Helical" evidence="18">
    <location>
        <begin position="270"/>
        <end position="288"/>
    </location>
</feature>
<dbReference type="EMBL" id="AOHT01000024">
    <property type="protein sequence ID" value="ELY28484.1"/>
    <property type="molecule type" value="Genomic_DNA"/>
</dbReference>
<protein>
    <recommendedName>
        <fullName evidence="6">dolichyl-phosphooligosaccharide-protein glycotransferase</fullName>
        <ecNumber evidence="6">2.4.99.21</ecNumber>
    </recommendedName>
    <alternativeName>
        <fullName evidence="15">Oligosaccharyl transferase</fullName>
    </alternativeName>
</protein>
<dbReference type="Pfam" id="PF18079">
    <property type="entry name" value="AglB_L1"/>
    <property type="match status" value="1"/>
</dbReference>
<evidence type="ECO:0000256" key="3">
    <source>
        <dbReference type="ARBA" id="ARBA00004651"/>
    </source>
</evidence>
<evidence type="ECO:0000256" key="15">
    <source>
        <dbReference type="ARBA" id="ARBA00030679"/>
    </source>
</evidence>
<dbReference type="GeneID" id="9993519"/>
<dbReference type="InterPro" id="IPR026410">
    <property type="entry name" value="OlisacTrfase_arch"/>
</dbReference>
<dbReference type="InterPro" id="IPR048307">
    <property type="entry name" value="STT3_N"/>
</dbReference>
<dbReference type="Gene3D" id="3.40.50.12610">
    <property type="match status" value="1"/>
</dbReference>
<feature type="transmembrane region" description="Helical" evidence="18">
    <location>
        <begin position="511"/>
        <end position="532"/>
    </location>
</feature>
<evidence type="ECO:0000313" key="22">
    <source>
        <dbReference type="EMBL" id="ADQ67268.1"/>
    </source>
</evidence>
<evidence type="ECO:0000256" key="1">
    <source>
        <dbReference type="ARBA" id="ARBA00001936"/>
    </source>
</evidence>
<evidence type="ECO:0000256" key="5">
    <source>
        <dbReference type="ARBA" id="ARBA00010810"/>
    </source>
</evidence>
<feature type="transmembrane region" description="Helical" evidence="18">
    <location>
        <begin position="23"/>
        <end position="41"/>
    </location>
</feature>
<comment type="pathway">
    <text evidence="4">Protein modification; protein glycosylation.</text>
</comment>
<reference evidence="23 25" key="2">
    <citation type="journal article" date="2014" name="PLoS Genet.">
        <title>Phylogenetically driven sequencing of extremely halophilic archaea reveals strategies for static and dynamic osmo-response.</title>
        <authorList>
            <person name="Becker E.A."/>
            <person name="Seitzer P.M."/>
            <person name="Tritt A."/>
            <person name="Larsen D."/>
            <person name="Krusor M."/>
            <person name="Yao A.I."/>
            <person name="Wu D."/>
            <person name="Madern D."/>
            <person name="Eisen J.A."/>
            <person name="Darling A.E."/>
            <person name="Facciotti M.T."/>
        </authorList>
    </citation>
    <scope>NUCLEOTIDE SEQUENCE [LARGE SCALE GENOMIC DNA]</scope>
    <source>
        <strain evidence="23 25">DSM 11551</strain>
    </source>
</reference>
<keyword evidence="12 18" id="KW-1133">Transmembrane helix</keyword>
<dbReference type="InterPro" id="IPR003674">
    <property type="entry name" value="Oligo_trans_STT3"/>
</dbReference>
<feature type="domain" description="Archaeal glycosylation protein B peripheral" evidence="20">
    <location>
        <begin position="898"/>
        <end position="1001"/>
    </location>
</feature>
<comment type="similarity">
    <text evidence="5">Belongs to the STT3 family.</text>
</comment>
<feature type="domain" description="Oligosaccharyl transferase STT3 N-terminal" evidence="19">
    <location>
        <begin position="48"/>
        <end position="335"/>
    </location>
</feature>
<evidence type="ECO:0000259" key="21">
    <source>
        <dbReference type="Pfam" id="PF22627"/>
    </source>
</evidence>
<evidence type="ECO:0000256" key="4">
    <source>
        <dbReference type="ARBA" id="ARBA00004922"/>
    </source>
</evidence>
<dbReference type="PANTHER" id="PTHR13872:SF1">
    <property type="entry name" value="DOLICHYL-DIPHOSPHOOLIGOSACCHARIDE--PROTEIN GLYCOSYLTRANSFERASE SUBUNIT STT3B"/>
    <property type="match status" value="1"/>
</dbReference>
<feature type="transmembrane region" description="Helical" evidence="18">
    <location>
        <begin position="153"/>
        <end position="171"/>
    </location>
</feature>
<dbReference type="EMBL" id="CP001690">
    <property type="protein sequence ID" value="ADQ67268.1"/>
    <property type="molecule type" value="Genomic_DNA"/>
</dbReference>
<proteinExistence type="inferred from homology"/>
<dbReference type="Proteomes" id="UP000006663">
    <property type="component" value="Chromosome"/>
</dbReference>
<evidence type="ECO:0000259" key="19">
    <source>
        <dbReference type="Pfam" id="PF02516"/>
    </source>
</evidence>
<evidence type="ECO:0000313" key="23">
    <source>
        <dbReference type="EMBL" id="ELY28484.1"/>
    </source>
</evidence>
<dbReference type="GO" id="GO:0046872">
    <property type="term" value="F:metal ion binding"/>
    <property type="evidence" value="ECO:0007669"/>
    <property type="project" value="UniProtKB-KW"/>
</dbReference>
<evidence type="ECO:0000313" key="24">
    <source>
        <dbReference type="Proteomes" id="UP000006663"/>
    </source>
</evidence>
<evidence type="ECO:0000256" key="14">
    <source>
        <dbReference type="ARBA" id="ARBA00023211"/>
    </source>
</evidence>
<keyword evidence="24" id="KW-1185">Reference proteome</keyword>
<dbReference type="InterPro" id="IPR041154">
    <property type="entry name" value="AglB_P1"/>
</dbReference>
<reference evidence="22 24" key="1">
    <citation type="journal article" date="2009" name="Stand. Genomic Sci.">
        <title>Complete genome sequence of Halogeometricum borinquense type strain (PR3).</title>
        <authorList>
            <person name="Malfatti S."/>
            <person name="Tindall B.J."/>
            <person name="Schneider S."/>
            <person name="Fahnrich R."/>
            <person name="Lapidus A."/>
            <person name="Labuttii K."/>
            <person name="Copeland A."/>
            <person name="Glavina Del Rio T."/>
            <person name="Nolan M."/>
            <person name="Chen F."/>
            <person name="Lucas S."/>
            <person name="Tice H."/>
            <person name="Cheng J.F."/>
            <person name="Bruce D."/>
            <person name="Goodwin L."/>
            <person name="Pitluck S."/>
            <person name="Anderson I."/>
            <person name="Pati A."/>
            <person name="Ivanova N."/>
            <person name="Mavromatis K."/>
            <person name="Chen A."/>
            <person name="Palaniappan K."/>
            <person name="D'haeseleer P."/>
            <person name="Goker M."/>
            <person name="Bristow J."/>
            <person name="Eisen J.A."/>
            <person name="Markowitz V."/>
            <person name="Hugenholtz P."/>
            <person name="Kyrpides N.C."/>
            <person name="Klenk H.P."/>
            <person name="Chain P."/>
        </authorList>
    </citation>
    <scope>NUCLEOTIDE SEQUENCE [LARGE SCALE GENOMIC DNA]</scope>
    <source>
        <strain evidence="24">ATCC 700274 / DSM 11551 / JCM 10706 / KCTC 4070 / PR3</strain>
        <strain evidence="22">PR 3</strain>
    </source>
</reference>
<dbReference type="EC" id="2.4.99.21" evidence="6"/>
<accession>E4NLR5</accession>
<evidence type="ECO:0000256" key="16">
    <source>
        <dbReference type="ARBA" id="ARBA00034066"/>
    </source>
</evidence>
<evidence type="ECO:0000256" key="11">
    <source>
        <dbReference type="ARBA" id="ARBA00022842"/>
    </source>
</evidence>
<keyword evidence="10" id="KW-0479">Metal-binding</keyword>
<feature type="transmembrane region" description="Helical" evidence="18">
    <location>
        <begin position="544"/>
        <end position="565"/>
    </location>
</feature>
<feature type="transmembrane region" description="Helical" evidence="18">
    <location>
        <begin position="183"/>
        <end position="199"/>
    </location>
</feature>
<evidence type="ECO:0000256" key="8">
    <source>
        <dbReference type="ARBA" id="ARBA00022679"/>
    </source>
</evidence>
<dbReference type="UniPathway" id="UPA00378"/>
<evidence type="ECO:0000256" key="13">
    <source>
        <dbReference type="ARBA" id="ARBA00023136"/>
    </source>
</evidence>
<organism evidence="22 24">
    <name type="scientific">Halogeometricum borinquense (strain ATCC 700274 / DSM 11551 / JCM 10706 / KCTC 4070 / PR3)</name>
    <dbReference type="NCBI Taxonomy" id="469382"/>
    <lineage>
        <taxon>Archaea</taxon>
        <taxon>Methanobacteriati</taxon>
        <taxon>Methanobacteriota</taxon>
        <taxon>Stenosarchaea group</taxon>
        <taxon>Halobacteria</taxon>
        <taxon>Halobacteriales</taxon>
        <taxon>Haloferacaceae</taxon>
        <taxon>Halogeometricum</taxon>
    </lineage>
</organism>
<name>E4NLR5_HALBP</name>
<feature type="compositionally biased region" description="Low complexity" evidence="17">
    <location>
        <begin position="1026"/>
        <end position="1067"/>
    </location>
</feature>
<dbReference type="Proteomes" id="UP000011585">
    <property type="component" value="Unassembled WGS sequence"/>
</dbReference>
<comment type="cofactor">
    <cofactor evidence="2">
        <name>Mg(2+)</name>
        <dbReference type="ChEBI" id="CHEBI:18420"/>
    </cofactor>
</comment>
<keyword evidence="11" id="KW-0460">Magnesium</keyword>
<dbReference type="RefSeq" id="WP_006054812.1">
    <property type="nucleotide sequence ID" value="NC_014729.1"/>
</dbReference>
<dbReference type="AlphaFoldDB" id="E4NLR5"/>
<evidence type="ECO:0000259" key="20">
    <source>
        <dbReference type="Pfam" id="PF18079"/>
    </source>
</evidence>
<dbReference type="PATRIC" id="fig|469382.19.peg.1459"/>
<dbReference type="InterPro" id="IPR054479">
    <property type="entry name" value="AglB-like_core"/>
</dbReference>
<feature type="domain" description="AglB-like core" evidence="21">
    <location>
        <begin position="598"/>
        <end position="710"/>
    </location>
</feature>
<dbReference type="CAZy" id="GT66">
    <property type="family name" value="Glycosyltransferase Family 66"/>
</dbReference>
<feature type="transmembrane region" description="Helical" evidence="18">
    <location>
        <begin position="242"/>
        <end position="258"/>
    </location>
</feature>
<feature type="transmembrane region" description="Helical" evidence="18">
    <location>
        <begin position="459"/>
        <end position="482"/>
    </location>
</feature>
<gene>
    <name evidence="22" type="ordered locus">Hbor_17000</name>
    <name evidence="23" type="ORF">C499_07475</name>
</gene>
<feature type="transmembrane region" description="Helical" evidence="18">
    <location>
        <begin position="332"/>
        <end position="352"/>
    </location>
</feature>
<keyword evidence="8" id="KW-0808">Transferase</keyword>
<evidence type="ECO:0000313" key="25">
    <source>
        <dbReference type="Proteomes" id="UP000011585"/>
    </source>
</evidence>
<evidence type="ECO:0000256" key="18">
    <source>
        <dbReference type="SAM" id="Phobius"/>
    </source>
</evidence>
<dbReference type="Pfam" id="PF22627">
    <property type="entry name" value="AglB_core-like"/>
    <property type="match status" value="1"/>
</dbReference>
<dbReference type="OrthoDB" id="82393at2157"/>
<feature type="transmembrane region" description="Helical" evidence="18">
    <location>
        <begin position="95"/>
        <end position="113"/>
    </location>
</feature>
<evidence type="ECO:0000256" key="10">
    <source>
        <dbReference type="ARBA" id="ARBA00022723"/>
    </source>
</evidence>
<evidence type="ECO:0000256" key="9">
    <source>
        <dbReference type="ARBA" id="ARBA00022692"/>
    </source>
</evidence>
<comment type="subcellular location">
    <subcellularLocation>
        <location evidence="3">Cell membrane</location>
        <topology evidence="3">Multi-pass membrane protein</topology>
    </subcellularLocation>
</comment>
<feature type="transmembrane region" description="Helical" evidence="18">
    <location>
        <begin position="119"/>
        <end position="141"/>
    </location>
</feature>